<dbReference type="AlphaFoldDB" id="F8E830"/>
<evidence type="ECO:0000256" key="1">
    <source>
        <dbReference type="ARBA" id="ARBA00022676"/>
    </source>
</evidence>
<dbReference type="CDD" id="cd03789">
    <property type="entry name" value="GT9_LPS_heptosyltransferase"/>
    <property type="match status" value="1"/>
</dbReference>
<keyword evidence="2 3" id="KW-0808">Transferase</keyword>
<dbReference type="OrthoDB" id="9760688at2"/>
<dbReference type="RefSeq" id="WP_013885466.1">
    <property type="nucleotide sequence ID" value="NC_015672.1"/>
</dbReference>
<reference evidence="4" key="2">
    <citation type="submission" date="2011-06" db="EMBL/GenBank/DDBJ databases">
        <title>The complete genome of Flexistipes sinusarabici DSM 4947.</title>
        <authorList>
            <person name="Lucas S."/>
            <person name="Han J."/>
            <person name="Lapidus A."/>
            <person name="Bruce D."/>
            <person name="Goodwin L."/>
            <person name="Pitluck S."/>
            <person name="Peters L."/>
            <person name="Kyrpides N."/>
            <person name="Mavromatis K."/>
            <person name="Ivanova N."/>
            <person name="Mikhailova N."/>
            <person name="Chertkov O."/>
            <person name="Detter J.C."/>
            <person name="Tapia R."/>
            <person name="Han C."/>
            <person name="Land M."/>
            <person name="Hauser L."/>
            <person name="Markowitz V."/>
            <person name="Cheng J.-F."/>
            <person name="Hugenholtz P."/>
            <person name="Woyke T."/>
            <person name="Wu D."/>
            <person name="Spring S."/>
            <person name="Schroeder M."/>
            <person name="Brambilla E."/>
            <person name="Klenk H.-P."/>
            <person name="Eisen J.A."/>
        </authorList>
    </citation>
    <scope>NUCLEOTIDE SEQUENCE [LARGE SCALE GENOMIC DNA]</scope>
    <source>
        <strain evidence="4">DSM 4947 / MAS 10</strain>
    </source>
</reference>
<evidence type="ECO:0000313" key="3">
    <source>
        <dbReference type="EMBL" id="AEI13954.1"/>
    </source>
</evidence>
<name>F8E830_FLESM</name>
<proteinExistence type="predicted"/>
<organism evidence="3 4">
    <name type="scientific">Flexistipes sinusarabici (strain ATCC 49648 / DSM 4947 / MAS 10)</name>
    <dbReference type="NCBI Taxonomy" id="717231"/>
    <lineage>
        <taxon>Bacteria</taxon>
        <taxon>Pseudomonadati</taxon>
        <taxon>Deferribacterota</taxon>
        <taxon>Deferribacteres</taxon>
        <taxon>Deferribacterales</taxon>
        <taxon>Flexistipitaceae</taxon>
        <taxon>Flexistipes</taxon>
    </lineage>
</organism>
<keyword evidence="4" id="KW-1185">Reference proteome</keyword>
<keyword evidence="1" id="KW-0328">Glycosyltransferase</keyword>
<gene>
    <name evidence="3" type="ordered locus">Flexsi_0264</name>
</gene>
<evidence type="ECO:0000313" key="4">
    <source>
        <dbReference type="Proteomes" id="UP000006621"/>
    </source>
</evidence>
<dbReference type="InterPro" id="IPR002201">
    <property type="entry name" value="Glyco_trans_9"/>
</dbReference>
<dbReference type="GO" id="GO:0005829">
    <property type="term" value="C:cytosol"/>
    <property type="evidence" value="ECO:0007669"/>
    <property type="project" value="TreeGrafter"/>
</dbReference>
<dbReference type="Pfam" id="PF01075">
    <property type="entry name" value="Glyco_transf_9"/>
    <property type="match status" value="1"/>
</dbReference>
<dbReference type="KEGG" id="fsi:Flexsi_0264"/>
<dbReference type="eggNOG" id="COG0859">
    <property type="taxonomic scope" value="Bacteria"/>
</dbReference>
<dbReference type="PANTHER" id="PTHR30160:SF7">
    <property type="entry name" value="ADP-HEPTOSE--LPS HEPTOSYLTRANSFERASE 2"/>
    <property type="match status" value="1"/>
</dbReference>
<sequence length="335" mass="38589">MKILLIQLRRIGDVVMCTPAVRSVRKAYPDAVIHFLTEPPADQVLQYNPFINKIITLQKDAHFMSRPKLISQFRKEKYDLVIDFHNNPSSGWFTFLTGAKKSVGKYHKLRKYFYTHTVKTGKYFYTAYSKLSLLEETGIEPIFTKIDFFISDKERHFAKNFLNTLGIKENEKIVTVSPVSRQPYKVWPEENFAEICDYLIERYKVKILFIYGPGEEHFIEDVKSMMNNDTLPLYPPISLSETRAVFEKAVMHIGNDNGPMHIAISSGIPTVAIFGRPMAARWTPPDSDINAGIEYDPGCKKNCTYPECGLECLKLITTKRVIDEIENIIKNEELL</sequence>
<dbReference type="PANTHER" id="PTHR30160">
    <property type="entry name" value="TETRAACYLDISACCHARIDE 4'-KINASE-RELATED"/>
    <property type="match status" value="1"/>
</dbReference>
<dbReference type="Gene3D" id="3.40.50.2000">
    <property type="entry name" value="Glycogen Phosphorylase B"/>
    <property type="match status" value="2"/>
</dbReference>
<protein>
    <submittedName>
        <fullName evidence="3">Glycosyl transferase family 9</fullName>
    </submittedName>
</protein>
<dbReference type="GO" id="GO:0009244">
    <property type="term" value="P:lipopolysaccharide core region biosynthetic process"/>
    <property type="evidence" value="ECO:0007669"/>
    <property type="project" value="TreeGrafter"/>
</dbReference>
<dbReference type="STRING" id="717231.Flexsi_0264"/>
<dbReference type="InterPro" id="IPR051199">
    <property type="entry name" value="LPS_LOS_Heptosyltrfase"/>
</dbReference>
<dbReference type="Proteomes" id="UP000006621">
    <property type="component" value="Chromosome"/>
</dbReference>
<dbReference type="HOGENOM" id="CLU_038371_3_0_0"/>
<reference evidence="3 4" key="1">
    <citation type="journal article" date="2011" name="Stand. Genomic Sci.">
        <title>Genome sequence of the moderately thermophilic halophile Flexistipes sinusarabici strain (MAS10).</title>
        <authorList>
            <person name="Lapidus A."/>
            <person name="Chertkov O."/>
            <person name="Nolan M."/>
            <person name="Lucas S."/>
            <person name="Hammon N."/>
            <person name="Deshpande S."/>
            <person name="Cheng J.F."/>
            <person name="Tapia R."/>
            <person name="Han C."/>
            <person name="Goodwin L."/>
            <person name="Pitluck S."/>
            <person name="Liolios K."/>
            <person name="Pagani I."/>
            <person name="Ivanova N."/>
            <person name="Huntemann M."/>
            <person name="Mavromatis K."/>
            <person name="Mikhailova N."/>
            <person name="Pati A."/>
            <person name="Chen A."/>
            <person name="Palaniappan K."/>
            <person name="Land M."/>
            <person name="Hauser L."/>
            <person name="Brambilla E.M."/>
            <person name="Rohde M."/>
            <person name="Abt B."/>
            <person name="Spring S."/>
            <person name="Goker M."/>
            <person name="Bristow J."/>
            <person name="Eisen J.A."/>
            <person name="Markowitz V."/>
            <person name="Hugenholtz P."/>
            <person name="Kyrpides N.C."/>
            <person name="Klenk H.P."/>
            <person name="Woyke T."/>
        </authorList>
    </citation>
    <scope>NUCLEOTIDE SEQUENCE [LARGE SCALE GENOMIC DNA]</scope>
    <source>
        <strain evidence="4">DSM 4947 / MAS 10</strain>
    </source>
</reference>
<dbReference type="GO" id="GO:0008713">
    <property type="term" value="F:ADP-heptose-lipopolysaccharide heptosyltransferase activity"/>
    <property type="evidence" value="ECO:0007669"/>
    <property type="project" value="TreeGrafter"/>
</dbReference>
<accession>F8E830</accession>
<dbReference type="SUPFAM" id="SSF53756">
    <property type="entry name" value="UDP-Glycosyltransferase/glycogen phosphorylase"/>
    <property type="match status" value="1"/>
</dbReference>
<dbReference type="EMBL" id="CP002858">
    <property type="protein sequence ID" value="AEI13954.1"/>
    <property type="molecule type" value="Genomic_DNA"/>
</dbReference>
<evidence type="ECO:0000256" key="2">
    <source>
        <dbReference type="ARBA" id="ARBA00022679"/>
    </source>
</evidence>